<organism evidence="1 2">
    <name type="scientific">Corynebacterium phocae</name>
    <dbReference type="NCBI Taxonomy" id="161895"/>
    <lineage>
        <taxon>Bacteria</taxon>
        <taxon>Bacillati</taxon>
        <taxon>Actinomycetota</taxon>
        <taxon>Actinomycetes</taxon>
        <taxon>Mycobacteriales</taxon>
        <taxon>Corynebacteriaceae</taxon>
        <taxon>Corynebacterium</taxon>
    </lineage>
</organism>
<dbReference type="RefSeq" id="WP_075735643.1">
    <property type="nucleotide sequence ID" value="NZ_CP009249.1"/>
</dbReference>
<dbReference type="KEGG" id="cpho:CPHO_10560"/>
<reference evidence="1 2" key="1">
    <citation type="submission" date="2014-08" db="EMBL/GenBank/DDBJ databases">
        <title>Complete genome sequence of Corynebacterium phocae M408/89/1(T)(=DSM 44612(T)), isolated from the common seal (Phoca vitulina).</title>
        <authorList>
            <person name="Ruckert C."/>
            <person name="Albersmeier A."/>
            <person name="Winkler A."/>
            <person name="Kalinowski J."/>
        </authorList>
    </citation>
    <scope>NUCLEOTIDE SEQUENCE [LARGE SCALE GENOMIC DNA]</scope>
    <source>
        <strain evidence="1 2">M408/89/1</strain>
    </source>
</reference>
<dbReference type="STRING" id="161895.CPHO_10560"/>
<protein>
    <submittedName>
        <fullName evidence="1">Uncharacterized protein</fullName>
    </submittedName>
</protein>
<accession>A0A1L7D5Q3</accession>
<dbReference type="AlphaFoldDB" id="A0A1L7D5Q3"/>
<dbReference type="Proteomes" id="UP000185491">
    <property type="component" value="Chromosome"/>
</dbReference>
<evidence type="ECO:0000313" key="1">
    <source>
        <dbReference type="EMBL" id="APT93262.1"/>
    </source>
</evidence>
<dbReference type="OrthoDB" id="4415055at2"/>
<gene>
    <name evidence="1" type="ORF">CPHO_10560</name>
</gene>
<evidence type="ECO:0000313" key="2">
    <source>
        <dbReference type="Proteomes" id="UP000185491"/>
    </source>
</evidence>
<sequence>MKDPTRIDKVIASLRAAWEGQPDLPLATLLGVVSNAGIGWGSSDEQLVEVLEELASVHPPLFPIPGAQAGTFPVGAAASAAASTAPTAGNRGASVSFGTWLVETTDQGRGVHTSAVLDAKHIVVHTVPLQRAGGRGPAAREATQPVVWEYGRIRRTGPARPFVVADSDGFEHRMGVVKQISALQPTTLDVEHLNGLHQGHLHGYAYAVRTESATVVVGKRIHVYEKLRRELKRDTLSWSRIRSCTPGDDLVVELSAGGTACLGAVQDIFIAKAPIRRVDGMGA</sequence>
<dbReference type="EMBL" id="CP009249">
    <property type="protein sequence ID" value="APT93262.1"/>
    <property type="molecule type" value="Genomic_DNA"/>
</dbReference>
<proteinExistence type="predicted"/>
<name>A0A1L7D5Q3_9CORY</name>
<keyword evidence="2" id="KW-1185">Reference proteome</keyword>